<comment type="caution">
    <text evidence="1">The sequence shown here is derived from an EMBL/GenBank/DDBJ whole genome shotgun (WGS) entry which is preliminary data.</text>
</comment>
<keyword evidence="2" id="KW-1185">Reference proteome</keyword>
<accession>A0ACB8RKW4</accession>
<dbReference type="Proteomes" id="UP000814033">
    <property type="component" value="Unassembled WGS sequence"/>
</dbReference>
<gene>
    <name evidence="1" type="ORF">FA95DRAFT_1597297</name>
</gene>
<evidence type="ECO:0000313" key="1">
    <source>
        <dbReference type="EMBL" id="KAI0044594.1"/>
    </source>
</evidence>
<reference evidence="1" key="2">
    <citation type="journal article" date="2022" name="New Phytol.">
        <title>Evolutionary transition to the ectomycorrhizal habit in the genomes of a hyperdiverse lineage of mushroom-forming fungi.</title>
        <authorList>
            <person name="Looney B."/>
            <person name="Miyauchi S."/>
            <person name="Morin E."/>
            <person name="Drula E."/>
            <person name="Courty P.E."/>
            <person name="Kohler A."/>
            <person name="Kuo A."/>
            <person name="LaButti K."/>
            <person name="Pangilinan J."/>
            <person name="Lipzen A."/>
            <person name="Riley R."/>
            <person name="Andreopoulos W."/>
            <person name="He G."/>
            <person name="Johnson J."/>
            <person name="Nolan M."/>
            <person name="Tritt A."/>
            <person name="Barry K.W."/>
            <person name="Grigoriev I.V."/>
            <person name="Nagy L.G."/>
            <person name="Hibbett D."/>
            <person name="Henrissat B."/>
            <person name="Matheny P.B."/>
            <person name="Labbe J."/>
            <person name="Martin F.M."/>
        </authorList>
    </citation>
    <scope>NUCLEOTIDE SEQUENCE</scope>
    <source>
        <strain evidence="1">FP105234-sp</strain>
    </source>
</reference>
<evidence type="ECO:0000313" key="2">
    <source>
        <dbReference type="Proteomes" id="UP000814033"/>
    </source>
</evidence>
<reference evidence="1" key="1">
    <citation type="submission" date="2021-02" db="EMBL/GenBank/DDBJ databases">
        <authorList>
            <consortium name="DOE Joint Genome Institute"/>
            <person name="Ahrendt S."/>
            <person name="Looney B.P."/>
            <person name="Miyauchi S."/>
            <person name="Morin E."/>
            <person name="Drula E."/>
            <person name="Courty P.E."/>
            <person name="Chicoki N."/>
            <person name="Fauchery L."/>
            <person name="Kohler A."/>
            <person name="Kuo A."/>
            <person name="Labutti K."/>
            <person name="Pangilinan J."/>
            <person name="Lipzen A."/>
            <person name="Riley R."/>
            <person name="Andreopoulos W."/>
            <person name="He G."/>
            <person name="Johnson J."/>
            <person name="Barry K.W."/>
            <person name="Grigoriev I.V."/>
            <person name="Nagy L."/>
            <person name="Hibbett D."/>
            <person name="Henrissat B."/>
            <person name="Matheny P.B."/>
            <person name="Labbe J."/>
            <person name="Martin F."/>
        </authorList>
    </citation>
    <scope>NUCLEOTIDE SEQUENCE</scope>
    <source>
        <strain evidence="1">FP105234-sp</strain>
    </source>
</reference>
<organism evidence="1 2">
    <name type="scientific">Auriscalpium vulgare</name>
    <dbReference type="NCBI Taxonomy" id="40419"/>
    <lineage>
        <taxon>Eukaryota</taxon>
        <taxon>Fungi</taxon>
        <taxon>Dikarya</taxon>
        <taxon>Basidiomycota</taxon>
        <taxon>Agaricomycotina</taxon>
        <taxon>Agaricomycetes</taxon>
        <taxon>Russulales</taxon>
        <taxon>Auriscalpiaceae</taxon>
        <taxon>Auriscalpium</taxon>
    </lineage>
</organism>
<proteinExistence type="predicted"/>
<protein>
    <submittedName>
        <fullName evidence="1">Uncharacterized protein</fullName>
    </submittedName>
</protein>
<sequence length="144" mass="17207">MHTAMLADPGHRYPDEVDWTENQKDIEAAGYMLRPRYHEDRKFSGYRWKLPHKWFEDWQRNELMVVLKKLSDAHPPDELEISKLFSSEKYRQNLKNHCIPLLELMRLEDSEASLLVLPRMRPYNNPIQDVRRGRGVRHANSRGP</sequence>
<name>A0ACB8RKW4_9AGAM</name>
<dbReference type="EMBL" id="MU275977">
    <property type="protein sequence ID" value="KAI0044594.1"/>
    <property type="molecule type" value="Genomic_DNA"/>
</dbReference>